<reference evidence="3 4" key="1">
    <citation type="submission" date="2018-09" db="EMBL/GenBank/DDBJ databases">
        <title>Micromonospora sp. nov. MS1-9, isolated from a root of Musa sp.</title>
        <authorList>
            <person name="Kuncharoen N."/>
            <person name="Kudo T."/>
            <person name="Ohkuma M."/>
            <person name="Yuki M."/>
            <person name="Tanasupawat S."/>
        </authorList>
    </citation>
    <scope>NUCLEOTIDE SEQUENCE [LARGE SCALE GENOMIC DNA]</scope>
    <source>
        <strain evidence="2 4">MS1-9</strain>
        <strain evidence="1 3">NGC1-4</strain>
    </source>
</reference>
<dbReference type="EMBL" id="RAZS01000003">
    <property type="protein sequence ID" value="RKN20841.1"/>
    <property type="molecule type" value="Genomic_DNA"/>
</dbReference>
<proteinExistence type="predicted"/>
<sequence length="90" mass="9536">MPVIDLDLPPHRSSPERRSRARLTLILMALGLGFLTGEPAGPLHLDSRTVCGVQPDDAAAPTAGRQSAELVIDPKTGHIVSVRCSSARSQ</sequence>
<gene>
    <name evidence="2" type="ORF">D7044_13980</name>
    <name evidence="1" type="ORF">D7147_08385</name>
</gene>
<protein>
    <submittedName>
        <fullName evidence="2">Uncharacterized protein</fullName>
    </submittedName>
</protein>
<keyword evidence="3" id="KW-1185">Reference proteome</keyword>
<evidence type="ECO:0000313" key="2">
    <source>
        <dbReference type="EMBL" id="RKN32353.1"/>
    </source>
</evidence>
<evidence type="ECO:0000313" key="4">
    <source>
        <dbReference type="Proteomes" id="UP000275865"/>
    </source>
</evidence>
<dbReference type="EMBL" id="RAZT01000006">
    <property type="protein sequence ID" value="RKN32353.1"/>
    <property type="molecule type" value="Genomic_DNA"/>
</dbReference>
<comment type="caution">
    <text evidence="2">The sequence shown here is derived from an EMBL/GenBank/DDBJ whole genome shotgun (WGS) entry which is preliminary data.</text>
</comment>
<evidence type="ECO:0000313" key="1">
    <source>
        <dbReference type="EMBL" id="RKN20841.1"/>
    </source>
</evidence>
<accession>A0A3A9Y6S2</accession>
<organism evidence="2 4">
    <name type="scientific">Micromonospora musae</name>
    <dbReference type="NCBI Taxonomy" id="1894970"/>
    <lineage>
        <taxon>Bacteria</taxon>
        <taxon>Bacillati</taxon>
        <taxon>Actinomycetota</taxon>
        <taxon>Actinomycetes</taxon>
        <taxon>Micromonosporales</taxon>
        <taxon>Micromonosporaceae</taxon>
        <taxon>Micromonospora</taxon>
    </lineage>
</organism>
<evidence type="ECO:0000313" key="3">
    <source>
        <dbReference type="Proteomes" id="UP000271548"/>
    </source>
</evidence>
<dbReference type="Proteomes" id="UP000275865">
    <property type="component" value="Unassembled WGS sequence"/>
</dbReference>
<name>A0A3A9Y6S2_9ACTN</name>
<dbReference type="AlphaFoldDB" id="A0A3A9Y6S2"/>
<dbReference type="Proteomes" id="UP000271548">
    <property type="component" value="Unassembled WGS sequence"/>
</dbReference>